<dbReference type="PROSITE" id="PS50294">
    <property type="entry name" value="WD_REPEATS_REGION"/>
    <property type="match status" value="1"/>
</dbReference>
<dbReference type="SUPFAM" id="SSF50993">
    <property type="entry name" value="Peptidase/esterase 'gauge' domain"/>
    <property type="match status" value="1"/>
</dbReference>
<dbReference type="eggNOG" id="KOG0275">
    <property type="taxonomic scope" value="Eukaryota"/>
</dbReference>
<dbReference type="AlphaFoldDB" id="A0A1X7V8Y1"/>
<name>A0A1X7V8Y1_AMPQE</name>
<dbReference type="OrthoDB" id="75172at2759"/>
<feature type="compositionally biased region" description="Low complexity" evidence="4">
    <location>
        <begin position="686"/>
        <end position="704"/>
    </location>
</feature>
<dbReference type="PROSITE" id="PS50082">
    <property type="entry name" value="WD_REPEATS_2"/>
    <property type="match status" value="5"/>
</dbReference>
<accession>A0A1X7V8Y1</accession>
<dbReference type="InterPro" id="IPR051242">
    <property type="entry name" value="WD-EF-hand_domain"/>
</dbReference>
<dbReference type="SUPFAM" id="SSF47473">
    <property type="entry name" value="EF-hand"/>
    <property type="match status" value="1"/>
</dbReference>
<dbReference type="InterPro" id="IPR001680">
    <property type="entry name" value="WD40_rpt"/>
</dbReference>
<dbReference type="InterPro" id="IPR015943">
    <property type="entry name" value="WD40/YVTN_repeat-like_dom_sf"/>
</dbReference>
<evidence type="ECO:0000256" key="1">
    <source>
        <dbReference type="ARBA" id="ARBA00022574"/>
    </source>
</evidence>
<dbReference type="Gene3D" id="2.130.10.10">
    <property type="entry name" value="YVTN repeat-like/Quinoprotein amine dehydrogenase"/>
    <property type="match status" value="2"/>
</dbReference>
<proteinExistence type="predicted"/>
<evidence type="ECO:0000256" key="4">
    <source>
        <dbReference type="SAM" id="MobiDB-lite"/>
    </source>
</evidence>
<dbReference type="Gene3D" id="1.10.238.10">
    <property type="entry name" value="EF-hand"/>
    <property type="match status" value="1"/>
</dbReference>
<dbReference type="EnsemblMetazoa" id="Aqu2.1.35972_001">
    <property type="protein sequence ID" value="Aqu2.1.35972_001"/>
    <property type="gene ID" value="Aqu2.1.35972"/>
</dbReference>
<evidence type="ECO:0000313" key="5">
    <source>
        <dbReference type="EnsemblMetazoa" id="Aqu2.1.35972_001"/>
    </source>
</evidence>
<reference evidence="5" key="1">
    <citation type="submission" date="2017-05" db="UniProtKB">
        <authorList>
            <consortium name="EnsemblMetazoa"/>
        </authorList>
    </citation>
    <scope>IDENTIFICATION</scope>
</reference>
<evidence type="ECO:0000256" key="3">
    <source>
        <dbReference type="PROSITE-ProRule" id="PRU00221"/>
    </source>
</evidence>
<keyword evidence="1 3" id="KW-0853">WD repeat</keyword>
<sequence>MDCETDIVACFVELLNEESLSELLSLFHAEKCSRGRMKMEDFMELMGGMMKVSPLDERLSALCRKVDIENDGYVTENKLMSYLLLQLREREAFRTVKPLPFQDSPDFKHNLYSKQCPCRLLHLFPPSRYLSISRVIRIMHWYSRSLICHHLLLQDGIITTWSSSLQLLRGTVMDDKATMIDRNDLLRMKRTNLWVTDATVFLAQNILIISTTSRELNFYDVSSTVYKFLYRVCDLPAVPLCIVSHTKDDNSVLMLYGDTKGNVTVFHFLHPSIALFAVNAQDNPSASDKIHLIVYSRLPNHSQFVQVTVVAKVHQEWIQRIMYLPQNHSIITCSIASQNSLVMRDINGRRKPYIFNLMKGITCFDFSYDMNLLVTGSPDHGVRFWDPYVPTSPVSTRMEHLSPVLDVLIHKDMKLVYTFSRDLVLCVWDIYEFTLFQNIHVKFPFSQRQPDFSTTILTLTTPSQLTVMCNEYIAVFSVGNLTNNLNKCTHSSSAVSVLCDSKFNYILTGSKDGEVIVWDCLTGTKVRSIRHTHDDTELTFMSLDGNGSRLITGSRKGEIKIWNHMNGECLHVMLCSGSTEVTGVVHLPDRALFLSAGWNKRIVSFNDKSDVFKIKQDSNAWTNFPHHSDDILSISFCQPHYLATGSFDGDIIIWNTDTTLQVVQFKSLTQIRAAINLKLYKQRSSHTSSRSEISHTPSRSSSRLSSHRLKSTSNQFDHAPVDKVLFLKTRIHQRQTHGVLVTSEAGNGRFWSFPGRKEPQGSFPLTISDDELVLALATDPNDNYLLAGDTIGFISVFDISHYCIGESANVLPLTLARWTAHVGEITNIEYHQSSTSFVLSSSYDCNVKLWTFKGELIGTFGQKNKWNTLDSNTYQHYRNTQAEEYQGIDPKTTTAPLQEEGEKEEGEEPVNSTKEENVHQLVHLLLLVAQQVSLNLLADRYNNKANQRMTDKQDRRQCYADIDIHSTEKFGLLCSPFQALQLVDIADPVVPGSVAEFLHDSK</sequence>
<dbReference type="InterPro" id="IPR036322">
    <property type="entry name" value="WD40_repeat_dom_sf"/>
</dbReference>
<dbReference type="InterPro" id="IPR019775">
    <property type="entry name" value="WD40_repeat_CS"/>
</dbReference>
<organism evidence="5">
    <name type="scientific">Amphimedon queenslandica</name>
    <name type="common">Sponge</name>
    <dbReference type="NCBI Taxonomy" id="400682"/>
    <lineage>
        <taxon>Eukaryota</taxon>
        <taxon>Metazoa</taxon>
        <taxon>Porifera</taxon>
        <taxon>Demospongiae</taxon>
        <taxon>Heteroscleromorpha</taxon>
        <taxon>Haplosclerida</taxon>
        <taxon>Niphatidae</taxon>
        <taxon>Amphimedon</taxon>
    </lineage>
</organism>
<dbReference type="SUPFAM" id="SSF50978">
    <property type="entry name" value="WD40 repeat-like"/>
    <property type="match status" value="2"/>
</dbReference>
<feature type="repeat" description="WD" evidence="3">
    <location>
        <begin position="361"/>
        <end position="386"/>
    </location>
</feature>
<dbReference type="SMART" id="SM00320">
    <property type="entry name" value="WD40"/>
    <property type="match status" value="8"/>
</dbReference>
<evidence type="ECO:0000256" key="2">
    <source>
        <dbReference type="ARBA" id="ARBA00022737"/>
    </source>
</evidence>
<feature type="region of interest" description="Disordered" evidence="4">
    <location>
        <begin position="686"/>
        <end position="714"/>
    </location>
</feature>
<feature type="repeat" description="WD" evidence="3">
    <location>
        <begin position="487"/>
        <end position="528"/>
    </location>
</feature>
<feature type="repeat" description="WD" evidence="3">
    <location>
        <begin position="818"/>
        <end position="850"/>
    </location>
</feature>
<keyword evidence="2" id="KW-0677">Repeat</keyword>
<feature type="region of interest" description="Disordered" evidence="4">
    <location>
        <begin position="886"/>
        <end position="910"/>
    </location>
</feature>
<dbReference type="PANTHER" id="PTHR44324:SF3">
    <property type="entry name" value="WD REPEAT-CONTAINING PROTEIN 49-LIKE"/>
    <property type="match status" value="1"/>
</dbReference>
<feature type="compositionally biased region" description="Acidic residues" evidence="4">
    <location>
        <begin position="899"/>
        <end position="908"/>
    </location>
</feature>
<dbReference type="Pfam" id="PF00400">
    <property type="entry name" value="WD40"/>
    <property type="match status" value="5"/>
</dbReference>
<dbReference type="InterPro" id="IPR011992">
    <property type="entry name" value="EF-hand-dom_pair"/>
</dbReference>
<feature type="repeat" description="WD" evidence="3">
    <location>
        <begin position="531"/>
        <end position="572"/>
    </location>
</feature>
<protein>
    <submittedName>
        <fullName evidence="5">Uncharacterized protein</fullName>
    </submittedName>
</protein>
<dbReference type="InParanoid" id="A0A1X7V8Y1"/>
<dbReference type="PANTHER" id="PTHR44324">
    <property type="entry name" value="WD40 REPEAT DOMAIN 95"/>
    <property type="match status" value="1"/>
</dbReference>
<feature type="repeat" description="WD" evidence="3">
    <location>
        <begin position="624"/>
        <end position="664"/>
    </location>
</feature>
<dbReference type="PROSITE" id="PS00678">
    <property type="entry name" value="WD_REPEATS_1"/>
    <property type="match status" value="1"/>
</dbReference>